<dbReference type="GO" id="GO:0015031">
    <property type="term" value="P:protein transport"/>
    <property type="evidence" value="ECO:0007669"/>
    <property type="project" value="TreeGrafter"/>
</dbReference>
<dbReference type="InterPro" id="IPR011021">
    <property type="entry name" value="Arrestin-like_N"/>
</dbReference>
<name>A0A4R0RYV1_9APHY</name>
<keyword evidence="3" id="KW-1185">Reference proteome</keyword>
<sequence length="424" mass="47831">MDRTMSLFEGQATSERRTATDMSIHLQFPSGICVGGEVLKGEVELEFPGVQKDKVQEVVVRLRGSAYARLKRSTNPGRNSGRRESIDVVKQDYHLWKRQRNNMPQGTQTLRIPFQFKLPPDAPPSCQISGRVNRRGKRYEAAVVYYIEVLAVRSGLFKKNRYLRRPLAVLPMDQVGAHINEQIQSSGVAFPTRTREFRKKIRRGWLGRSATVQVQKVSLPDLEAFPLFTRIPYAIKVTTTTKRMSYNTDLEDTGIKLFPPPPTRSTEVQFSLRRLTSLRAKTSKAKVSEHVANLGGLGRGDSKQHVDLEIAARRWNRHERKDGQGTWTQETILKSFITLRCSPTFSTRVLDISYTMSIRVRFPGLGNNLSVSIPIHVTSGLSTGAQTNASFTHSNHDLDLPPPYWNACEGWGVEDEEQGTPLSP</sequence>
<dbReference type="Gene3D" id="2.60.40.640">
    <property type="match status" value="1"/>
</dbReference>
<evidence type="ECO:0000259" key="1">
    <source>
        <dbReference type="Pfam" id="PF00339"/>
    </source>
</evidence>
<dbReference type="InterPro" id="IPR014756">
    <property type="entry name" value="Ig_E-set"/>
</dbReference>
<dbReference type="AlphaFoldDB" id="A0A4R0RYV1"/>
<dbReference type="OrthoDB" id="2742096at2759"/>
<dbReference type="EMBL" id="RWJN01000039">
    <property type="protein sequence ID" value="TCD69538.1"/>
    <property type="molecule type" value="Genomic_DNA"/>
</dbReference>
<reference evidence="2 3" key="1">
    <citation type="submission" date="2018-11" db="EMBL/GenBank/DDBJ databases">
        <title>Genome assembly of Steccherinum ochraceum LE-BIN_3174, the white-rot fungus of the Steccherinaceae family (The Residual Polyporoid clade, Polyporales, Basidiomycota).</title>
        <authorList>
            <person name="Fedorova T.V."/>
            <person name="Glazunova O.A."/>
            <person name="Landesman E.O."/>
            <person name="Moiseenko K.V."/>
            <person name="Psurtseva N.V."/>
            <person name="Savinova O.S."/>
            <person name="Shakhova N.V."/>
            <person name="Tyazhelova T.V."/>
            <person name="Vasina D.V."/>
        </authorList>
    </citation>
    <scope>NUCLEOTIDE SEQUENCE [LARGE SCALE GENOMIC DNA]</scope>
    <source>
        <strain evidence="2 3">LE-BIN_3174</strain>
    </source>
</reference>
<dbReference type="InterPro" id="IPR050357">
    <property type="entry name" value="Arrestin_domain-protein"/>
</dbReference>
<gene>
    <name evidence="2" type="ORF">EIP91_007161</name>
</gene>
<dbReference type="STRING" id="92696.A0A4R0RYV1"/>
<dbReference type="InterPro" id="IPR014752">
    <property type="entry name" value="Arrestin-like_C"/>
</dbReference>
<accession>A0A4R0RYV1</accession>
<dbReference type="Pfam" id="PF00339">
    <property type="entry name" value="Arrestin_N"/>
    <property type="match status" value="1"/>
</dbReference>
<proteinExistence type="predicted"/>
<comment type="caution">
    <text evidence="2">The sequence shown here is derived from an EMBL/GenBank/DDBJ whole genome shotgun (WGS) entry which is preliminary data.</text>
</comment>
<dbReference type="PANTHER" id="PTHR11188">
    <property type="entry name" value="ARRESTIN DOMAIN CONTAINING PROTEIN"/>
    <property type="match status" value="1"/>
</dbReference>
<dbReference type="SUPFAM" id="SSF81296">
    <property type="entry name" value="E set domains"/>
    <property type="match status" value="1"/>
</dbReference>
<evidence type="ECO:0000313" key="2">
    <source>
        <dbReference type="EMBL" id="TCD69538.1"/>
    </source>
</evidence>
<protein>
    <recommendedName>
        <fullName evidence="1">Arrestin-like N-terminal domain-containing protein</fullName>
    </recommendedName>
</protein>
<evidence type="ECO:0000313" key="3">
    <source>
        <dbReference type="Proteomes" id="UP000292702"/>
    </source>
</evidence>
<dbReference type="GO" id="GO:0005737">
    <property type="term" value="C:cytoplasm"/>
    <property type="evidence" value="ECO:0007669"/>
    <property type="project" value="TreeGrafter"/>
</dbReference>
<dbReference type="PANTHER" id="PTHR11188:SF17">
    <property type="entry name" value="FI21816P1"/>
    <property type="match status" value="1"/>
</dbReference>
<organism evidence="2 3">
    <name type="scientific">Steccherinum ochraceum</name>
    <dbReference type="NCBI Taxonomy" id="92696"/>
    <lineage>
        <taxon>Eukaryota</taxon>
        <taxon>Fungi</taxon>
        <taxon>Dikarya</taxon>
        <taxon>Basidiomycota</taxon>
        <taxon>Agaricomycotina</taxon>
        <taxon>Agaricomycetes</taxon>
        <taxon>Polyporales</taxon>
        <taxon>Steccherinaceae</taxon>
        <taxon>Steccherinum</taxon>
    </lineage>
</organism>
<feature type="domain" description="Arrestin-like N-terminal" evidence="1">
    <location>
        <begin position="23"/>
        <end position="171"/>
    </location>
</feature>
<dbReference type="Proteomes" id="UP000292702">
    <property type="component" value="Unassembled WGS sequence"/>
</dbReference>